<dbReference type="InterPro" id="IPR021246">
    <property type="entry name" value="DUF2797"/>
</dbReference>
<sequence>MNLSVPLQKMTTKLEDVVQYTFDLKQKLIIMNMLIGKKIKLHWTGEVLCNCGRVLKKFYRSGFCYFCYWNSPLASQSIFRPELCTAHLGIEERDLEWEKRFQLSPHYVYLANSSGIKVGITRGTQG</sequence>
<protein>
    <recommendedName>
        <fullName evidence="2">DUF2797 domain-containing protein</fullName>
    </recommendedName>
</protein>
<name>A0A382PSK2_9ZZZZ</name>
<dbReference type="AlphaFoldDB" id="A0A382PSK2"/>
<organism evidence="1">
    <name type="scientific">marine metagenome</name>
    <dbReference type="NCBI Taxonomy" id="408172"/>
    <lineage>
        <taxon>unclassified sequences</taxon>
        <taxon>metagenomes</taxon>
        <taxon>ecological metagenomes</taxon>
    </lineage>
</organism>
<reference evidence="1" key="1">
    <citation type="submission" date="2018-05" db="EMBL/GenBank/DDBJ databases">
        <authorList>
            <person name="Lanie J.A."/>
            <person name="Ng W.-L."/>
            <person name="Kazmierczak K.M."/>
            <person name="Andrzejewski T.M."/>
            <person name="Davidsen T.M."/>
            <person name="Wayne K.J."/>
            <person name="Tettelin H."/>
            <person name="Glass J.I."/>
            <person name="Rusch D."/>
            <person name="Podicherti R."/>
            <person name="Tsui H.-C.T."/>
            <person name="Winkler M.E."/>
        </authorList>
    </citation>
    <scope>NUCLEOTIDE SEQUENCE</scope>
</reference>
<evidence type="ECO:0008006" key="2">
    <source>
        <dbReference type="Google" id="ProtNLM"/>
    </source>
</evidence>
<accession>A0A382PSK2</accession>
<dbReference type="EMBL" id="UINC01109050">
    <property type="protein sequence ID" value="SVC75608.1"/>
    <property type="molecule type" value="Genomic_DNA"/>
</dbReference>
<dbReference type="Pfam" id="PF10977">
    <property type="entry name" value="DUF2797"/>
    <property type="match status" value="1"/>
</dbReference>
<gene>
    <name evidence="1" type="ORF">METZ01_LOCUS328462</name>
</gene>
<proteinExistence type="predicted"/>
<evidence type="ECO:0000313" key="1">
    <source>
        <dbReference type="EMBL" id="SVC75608.1"/>
    </source>
</evidence>
<feature type="non-terminal residue" evidence="1">
    <location>
        <position position="126"/>
    </location>
</feature>